<dbReference type="InterPro" id="IPR038501">
    <property type="entry name" value="Spore_GerAC_C_sf"/>
</dbReference>
<evidence type="ECO:0000259" key="8">
    <source>
        <dbReference type="Pfam" id="PF05504"/>
    </source>
</evidence>
<name>A0ABW0LEV1_9BACI</name>
<comment type="subcellular location">
    <subcellularLocation>
        <location evidence="1">Membrane</location>
        <topology evidence="1">Lipid-anchor</topology>
    </subcellularLocation>
</comment>
<evidence type="ECO:0000256" key="1">
    <source>
        <dbReference type="ARBA" id="ARBA00004635"/>
    </source>
</evidence>
<evidence type="ECO:0000313" key="10">
    <source>
        <dbReference type="EMBL" id="MFC5463452.1"/>
    </source>
</evidence>
<gene>
    <name evidence="10" type="ORF">ACFPM4_01655</name>
</gene>
<dbReference type="PANTHER" id="PTHR35789:SF1">
    <property type="entry name" value="SPORE GERMINATION PROTEIN B3"/>
    <property type="match status" value="1"/>
</dbReference>
<keyword evidence="5" id="KW-0472">Membrane</keyword>
<protein>
    <submittedName>
        <fullName evidence="10">Ger(X)C family spore germination protein</fullName>
    </submittedName>
</protein>
<keyword evidence="7" id="KW-0449">Lipoprotein</keyword>
<evidence type="ECO:0000256" key="7">
    <source>
        <dbReference type="ARBA" id="ARBA00023288"/>
    </source>
</evidence>
<feature type="domain" description="Spore germination protein N-terminal" evidence="9">
    <location>
        <begin position="23"/>
        <end position="200"/>
    </location>
</feature>
<dbReference type="PROSITE" id="PS51257">
    <property type="entry name" value="PROKAR_LIPOPROTEIN"/>
    <property type="match status" value="1"/>
</dbReference>
<dbReference type="Gene3D" id="6.20.190.10">
    <property type="entry name" value="Nutrient germinant receptor protein C, domain 1"/>
    <property type="match status" value="1"/>
</dbReference>
<evidence type="ECO:0000256" key="5">
    <source>
        <dbReference type="ARBA" id="ARBA00023136"/>
    </source>
</evidence>
<reference evidence="11" key="1">
    <citation type="journal article" date="2019" name="Int. J. Syst. Evol. Microbiol.">
        <title>The Global Catalogue of Microorganisms (GCM) 10K type strain sequencing project: providing services to taxonomists for standard genome sequencing and annotation.</title>
        <authorList>
            <consortium name="The Broad Institute Genomics Platform"/>
            <consortium name="The Broad Institute Genome Sequencing Center for Infectious Disease"/>
            <person name="Wu L."/>
            <person name="Ma J."/>
        </authorList>
    </citation>
    <scope>NUCLEOTIDE SEQUENCE [LARGE SCALE GENOMIC DNA]</scope>
    <source>
        <strain evidence="11">CGMCC 1.12237</strain>
    </source>
</reference>
<keyword evidence="3" id="KW-0309">Germination</keyword>
<organism evidence="10 11">
    <name type="scientific">Lederbergia graminis</name>
    <dbReference type="NCBI Taxonomy" id="735518"/>
    <lineage>
        <taxon>Bacteria</taxon>
        <taxon>Bacillati</taxon>
        <taxon>Bacillota</taxon>
        <taxon>Bacilli</taxon>
        <taxon>Bacillales</taxon>
        <taxon>Bacillaceae</taxon>
        <taxon>Lederbergia</taxon>
    </lineage>
</organism>
<dbReference type="Proteomes" id="UP001596147">
    <property type="component" value="Unassembled WGS sequence"/>
</dbReference>
<keyword evidence="4" id="KW-0732">Signal</keyword>
<dbReference type="InterPro" id="IPR057336">
    <property type="entry name" value="GerAC_N"/>
</dbReference>
<evidence type="ECO:0000256" key="4">
    <source>
        <dbReference type="ARBA" id="ARBA00022729"/>
    </source>
</evidence>
<dbReference type="InterPro" id="IPR008844">
    <property type="entry name" value="Spore_GerAC-like"/>
</dbReference>
<dbReference type="RefSeq" id="WP_382346947.1">
    <property type="nucleotide sequence ID" value="NZ_JBHSMC010000001.1"/>
</dbReference>
<keyword evidence="11" id="KW-1185">Reference proteome</keyword>
<comment type="caution">
    <text evidence="10">The sequence shown here is derived from an EMBL/GenBank/DDBJ whole genome shotgun (WGS) entry which is preliminary data.</text>
</comment>
<dbReference type="EMBL" id="JBHSMC010000001">
    <property type="protein sequence ID" value="MFC5463452.1"/>
    <property type="molecule type" value="Genomic_DNA"/>
</dbReference>
<dbReference type="PANTHER" id="PTHR35789">
    <property type="entry name" value="SPORE GERMINATION PROTEIN B3"/>
    <property type="match status" value="1"/>
</dbReference>
<dbReference type="Pfam" id="PF25198">
    <property type="entry name" value="Spore_GerAC_N"/>
    <property type="match status" value="1"/>
</dbReference>
<dbReference type="NCBIfam" id="TIGR02887">
    <property type="entry name" value="spore_ger_x_C"/>
    <property type="match status" value="1"/>
</dbReference>
<accession>A0ABW0LEV1</accession>
<proteinExistence type="inferred from homology"/>
<comment type="similarity">
    <text evidence="2">Belongs to the GerABKC lipoprotein family.</text>
</comment>
<feature type="domain" description="Spore germination GerAC-like C-terminal" evidence="8">
    <location>
        <begin position="226"/>
        <end position="389"/>
    </location>
</feature>
<sequence>MRKKVTYILLFSILLPLLSGCWDRLEVTDLSIAVALGIDKNEKGEFEISVQVLNPSENAANTGGGSGYDTPVTTYSATGDILFEALRKLTTKTPSKIYMSHLRIIVVGEKVAKEGIYDVLDVLSRDPEVRTDFYVVIAREHTAKDILGMLTSISKIPANKMFNALEASADSWAATGKKQLHDLMDEIVSDGIQPTLTGIKVEGDPKAVKGKEDIPNVIPNSIISFNGTGVFKKNKLVGWLTEEESKGLNYVKDNVESTAIVFKQNDDFIGIELIKSKAEIIPNMNHGVPSITVKISGEANVAEVNTKIDLSSPSVIAQLEKQSNKDVKDIITKTVHKAQKDFKSDIFGFGKAIHKNDPKAWAKLKDKWSDTFPEITVNIDVDIHIRREGTINNPFHNELGEE</sequence>
<evidence type="ECO:0000256" key="2">
    <source>
        <dbReference type="ARBA" id="ARBA00007886"/>
    </source>
</evidence>
<keyword evidence="6" id="KW-0564">Palmitate</keyword>
<evidence type="ECO:0000256" key="3">
    <source>
        <dbReference type="ARBA" id="ARBA00022544"/>
    </source>
</evidence>
<evidence type="ECO:0000259" key="9">
    <source>
        <dbReference type="Pfam" id="PF25198"/>
    </source>
</evidence>
<dbReference type="Pfam" id="PF05504">
    <property type="entry name" value="Spore_GerAC"/>
    <property type="match status" value="1"/>
</dbReference>
<evidence type="ECO:0000313" key="11">
    <source>
        <dbReference type="Proteomes" id="UP001596147"/>
    </source>
</evidence>
<dbReference type="Gene3D" id="3.30.300.210">
    <property type="entry name" value="Nutrient germinant receptor protein C, domain 3"/>
    <property type="match status" value="1"/>
</dbReference>
<evidence type="ECO:0000256" key="6">
    <source>
        <dbReference type="ARBA" id="ARBA00023139"/>
    </source>
</evidence>
<dbReference type="InterPro" id="IPR046953">
    <property type="entry name" value="Spore_GerAC-like_C"/>
</dbReference>